<protein>
    <recommendedName>
        <fullName evidence="3">DUF177 domain-containing protein</fullName>
    </recommendedName>
</protein>
<gene>
    <name evidence="1" type="ordered locus">DEFDS_0147</name>
</gene>
<reference evidence="1 2" key="1">
    <citation type="journal article" date="2010" name="DNA Res.">
        <title>Bacterial lifestyle in a deep-sea hydrothermal vent chimney revealed by the genome sequence of the thermophilic bacterium Deferribacter desulfuricans SSM1.</title>
        <authorList>
            <person name="Takaki Y."/>
            <person name="Shimamura S."/>
            <person name="Nakagawa S."/>
            <person name="Fukuhara Y."/>
            <person name="Horikawa H."/>
            <person name="Ankai A."/>
            <person name="Harada T."/>
            <person name="Hosoyama A."/>
            <person name="Oguchi A."/>
            <person name="Fukui S."/>
            <person name="Fujita N."/>
            <person name="Takami H."/>
            <person name="Takai K."/>
        </authorList>
    </citation>
    <scope>NUCLEOTIDE SEQUENCE [LARGE SCALE GENOMIC DNA]</scope>
    <source>
        <strain evidence="2">DSM 14783 / JCM 11476 / NBRC 101012 / SSM1</strain>
    </source>
</reference>
<dbReference type="PANTHER" id="PTHR34374">
    <property type="entry name" value="LARGE RIBOSOMAL RNA SUBUNIT ACCUMULATION PROTEIN YCED HOMOLOG 1, CHLOROPLASTIC"/>
    <property type="match status" value="1"/>
</dbReference>
<organism evidence="1 2">
    <name type="scientific">Deferribacter desulfuricans (strain DSM 14783 / JCM 11476 / NBRC 101012 / SSM1)</name>
    <dbReference type="NCBI Taxonomy" id="639282"/>
    <lineage>
        <taxon>Bacteria</taxon>
        <taxon>Pseudomonadati</taxon>
        <taxon>Deferribacterota</taxon>
        <taxon>Deferribacteres</taxon>
        <taxon>Deferribacterales</taxon>
        <taxon>Deferribacteraceae</taxon>
        <taxon>Deferribacter</taxon>
    </lineage>
</organism>
<dbReference type="InterPro" id="IPR003772">
    <property type="entry name" value="YceD"/>
</dbReference>
<name>D3PAN6_DEFDS</name>
<dbReference type="Pfam" id="PF02620">
    <property type="entry name" value="YceD"/>
    <property type="match status" value="1"/>
</dbReference>
<dbReference type="PANTHER" id="PTHR34374:SF1">
    <property type="entry name" value="LARGE RIBOSOMAL RNA SUBUNIT ACCUMULATION PROTEIN YCED HOMOLOG 1, CHLOROPLASTIC"/>
    <property type="match status" value="1"/>
</dbReference>
<dbReference type="KEGG" id="ddf:DEFDS_0147"/>
<dbReference type="eggNOG" id="COG1399">
    <property type="taxonomic scope" value="Bacteria"/>
</dbReference>
<dbReference type="EMBL" id="AP011529">
    <property type="protein sequence ID" value="BAI79659.1"/>
    <property type="molecule type" value="Genomic_DNA"/>
</dbReference>
<dbReference type="AlphaFoldDB" id="D3PAN6"/>
<dbReference type="STRING" id="639282.DEFDS_0147"/>
<evidence type="ECO:0008006" key="3">
    <source>
        <dbReference type="Google" id="ProtNLM"/>
    </source>
</evidence>
<dbReference type="HOGENOM" id="CLU_100236_1_1_0"/>
<accession>D3PAN6</accession>
<dbReference type="RefSeq" id="WP_013006907.1">
    <property type="nucleotide sequence ID" value="NC_013939.1"/>
</dbReference>
<evidence type="ECO:0000313" key="1">
    <source>
        <dbReference type="EMBL" id="BAI79659.1"/>
    </source>
</evidence>
<dbReference type="OrthoDB" id="9790372at2"/>
<dbReference type="Proteomes" id="UP000001520">
    <property type="component" value="Chromosome"/>
</dbReference>
<evidence type="ECO:0000313" key="2">
    <source>
        <dbReference type="Proteomes" id="UP000001520"/>
    </source>
</evidence>
<keyword evidence="2" id="KW-1185">Reference proteome</keyword>
<sequence length="166" mass="19582">MKIYFEQIKSDGLKFDTNFDFEYIDAHIVVKNFTGEIYPIKKGYFLDGIVTFTIEDKCDRCRDLVEKEFSERIQLEIVRNKLEENSEEEIELKDEDLSFYNVLGDFIDVDEIIKEEVMLLKPMKWLCNEDCKGICPGCGVDLNYEDCKCSDTFIDPRLEILKKLKK</sequence>
<proteinExistence type="predicted"/>